<name>A0A3N4GT05_9ACTN</name>
<dbReference type="GO" id="GO:0005525">
    <property type="term" value="F:GTP binding"/>
    <property type="evidence" value="ECO:0007669"/>
    <property type="project" value="UniProtKB-KW"/>
</dbReference>
<sequence>MGGENSNDDVQTPAVAAVLVVKHLRAAKTRLAASRTSPSAASGTAAPASPVTRIGEHGELVLSMLLDTLAAVRSAGLEPIVVVSPDDDVLRAVAAAGALALPEVARPDSSLNLAYAQGAEWIRAHRRDVRGVLMVQADLPAAGAASIRAVLDECTEIPHALVTDAGGDGTALLLRPADDVRLPRFGIGSAAAHRADGALEIDPAHRRWPDLRTDVDTAADLEAAVALGVGAHTRAVLGLDGPMTRPRASWWTRAGR</sequence>
<dbReference type="EC" id="2.7.7.68" evidence="5"/>
<evidence type="ECO:0000256" key="4">
    <source>
        <dbReference type="ARBA" id="ARBA00023134"/>
    </source>
</evidence>
<evidence type="ECO:0000256" key="2">
    <source>
        <dbReference type="ARBA" id="ARBA00022695"/>
    </source>
</evidence>
<proteinExistence type="predicted"/>
<keyword evidence="1 5" id="KW-0808">Transferase</keyword>
<keyword evidence="6" id="KW-1185">Reference proteome</keyword>
<evidence type="ECO:0000256" key="1">
    <source>
        <dbReference type="ARBA" id="ARBA00022679"/>
    </source>
</evidence>
<dbReference type="InterPro" id="IPR029044">
    <property type="entry name" value="Nucleotide-diphossugar_trans"/>
</dbReference>
<keyword evidence="2 5" id="KW-0548">Nucleotidyltransferase</keyword>
<dbReference type="OrthoDB" id="9151145at2"/>
<evidence type="ECO:0000313" key="6">
    <source>
        <dbReference type="Proteomes" id="UP000267536"/>
    </source>
</evidence>
<dbReference type="EMBL" id="RKMH01000006">
    <property type="protein sequence ID" value="RPA62221.1"/>
    <property type="molecule type" value="Genomic_DNA"/>
</dbReference>
<gene>
    <name evidence="5" type="primary">cofC</name>
    <name evidence="5" type="ORF">EF294_09400</name>
</gene>
<reference evidence="5 6" key="1">
    <citation type="submission" date="2018-11" db="EMBL/GenBank/DDBJ databases">
        <title>Draft genome sequence of Gordonia sp. RS15-1S isolated from rice stems.</title>
        <authorList>
            <person name="Muangham S."/>
        </authorList>
    </citation>
    <scope>NUCLEOTIDE SEQUENCE [LARGE SCALE GENOMIC DNA]</scope>
    <source>
        <strain evidence="5 6">RS15-1S</strain>
    </source>
</reference>
<keyword evidence="4" id="KW-0342">GTP-binding</keyword>
<dbReference type="Gene3D" id="3.90.550.10">
    <property type="entry name" value="Spore Coat Polysaccharide Biosynthesis Protein SpsA, Chain A"/>
    <property type="match status" value="1"/>
</dbReference>
<evidence type="ECO:0000256" key="3">
    <source>
        <dbReference type="ARBA" id="ARBA00022741"/>
    </source>
</evidence>
<dbReference type="NCBIfam" id="TIGR03552">
    <property type="entry name" value="F420_cofC"/>
    <property type="match status" value="1"/>
</dbReference>
<dbReference type="Proteomes" id="UP000267536">
    <property type="component" value="Unassembled WGS sequence"/>
</dbReference>
<evidence type="ECO:0000313" key="5">
    <source>
        <dbReference type="EMBL" id="RPA62221.1"/>
    </source>
</evidence>
<keyword evidence="3" id="KW-0547">Nucleotide-binding</keyword>
<dbReference type="InterPro" id="IPR002835">
    <property type="entry name" value="CofC"/>
</dbReference>
<dbReference type="AlphaFoldDB" id="A0A3N4GT05"/>
<dbReference type="GO" id="GO:0043814">
    <property type="term" value="F:phospholactate guanylyltransferase activity"/>
    <property type="evidence" value="ECO:0007669"/>
    <property type="project" value="UniProtKB-EC"/>
</dbReference>
<dbReference type="PANTHER" id="PTHR40392:SF1">
    <property type="entry name" value="2-PHOSPHO-L-LACTATE GUANYLYLTRANSFERASE"/>
    <property type="match status" value="1"/>
</dbReference>
<comment type="caution">
    <text evidence="5">The sequence shown here is derived from an EMBL/GenBank/DDBJ whole genome shotgun (WGS) entry which is preliminary data.</text>
</comment>
<organism evidence="5 6">
    <name type="scientific">Gordonia oryzae</name>
    <dbReference type="NCBI Taxonomy" id="2487349"/>
    <lineage>
        <taxon>Bacteria</taxon>
        <taxon>Bacillati</taxon>
        <taxon>Actinomycetota</taxon>
        <taxon>Actinomycetes</taxon>
        <taxon>Mycobacteriales</taxon>
        <taxon>Gordoniaceae</taxon>
        <taxon>Gordonia</taxon>
    </lineage>
</organism>
<dbReference type="PANTHER" id="PTHR40392">
    <property type="entry name" value="2-PHOSPHO-L-LACTATE GUANYLYLTRANSFERASE"/>
    <property type="match status" value="1"/>
</dbReference>
<dbReference type="Pfam" id="PF01983">
    <property type="entry name" value="CofC"/>
    <property type="match status" value="1"/>
</dbReference>
<protein>
    <submittedName>
        <fullName evidence="5">2-phospho-L-lactate guanylyltransferase</fullName>
        <ecNumber evidence="5">2.7.7.68</ecNumber>
    </submittedName>
</protein>
<dbReference type="SUPFAM" id="SSF53448">
    <property type="entry name" value="Nucleotide-diphospho-sugar transferases"/>
    <property type="match status" value="1"/>
</dbReference>
<accession>A0A3N4GT05</accession>